<evidence type="ECO:0000313" key="6">
    <source>
        <dbReference type="Proteomes" id="UP001366503"/>
    </source>
</evidence>
<dbReference type="Gene3D" id="3.30.450.80">
    <property type="entry name" value="Transcription factor LuxR-like, autoinducer-binding domain"/>
    <property type="match status" value="1"/>
</dbReference>
<reference evidence="5 6" key="1">
    <citation type="submission" date="2022-12" db="EMBL/GenBank/DDBJ databases">
        <authorList>
            <person name="Muema E."/>
        </authorList>
    </citation>
    <scope>NUCLEOTIDE SEQUENCE [LARGE SCALE GENOMIC DNA]</scope>
    <source>
        <strain evidence="6">1330</strain>
    </source>
</reference>
<dbReference type="RefSeq" id="WP_337093069.1">
    <property type="nucleotide sequence ID" value="NZ_JAPYKO010000005.1"/>
</dbReference>
<evidence type="ECO:0000256" key="2">
    <source>
        <dbReference type="ARBA" id="ARBA00023125"/>
    </source>
</evidence>
<organism evidence="5 6">
    <name type="scientific">Mesorhizobium argentiipisi</name>
    <dbReference type="NCBI Taxonomy" id="3015175"/>
    <lineage>
        <taxon>Bacteria</taxon>
        <taxon>Pseudomonadati</taxon>
        <taxon>Pseudomonadota</taxon>
        <taxon>Alphaproteobacteria</taxon>
        <taxon>Hyphomicrobiales</taxon>
        <taxon>Phyllobacteriaceae</taxon>
        <taxon>Mesorhizobium</taxon>
    </lineage>
</organism>
<feature type="domain" description="Transcription factor LuxR-like autoinducer-binding" evidence="4">
    <location>
        <begin position="61"/>
        <end position="136"/>
    </location>
</feature>
<protein>
    <submittedName>
        <fullName evidence="5">Autoinducer binding domain-containing protein</fullName>
    </submittedName>
</protein>
<comment type="caution">
    <text evidence="5">The sequence shown here is derived from an EMBL/GenBank/DDBJ whole genome shotgun (WGS) entry which is preliminary data.</text>
</comment>
<dbReference type="SUPFAM" id="SSF75516">
    <property type="entry name" value="Pheromone-binding domain of LuxR-like quorum-sensing transcription factors"/>
    <property type="match status" value="1"/>
</dbReference>
<evidence type="ECO:0000256" key="3">
    <source>
        <dbReference type="ARBA" id="ARBA00023163"/>
    </source>
</evidence>
<dbReference type="InterPro" id="IPR005143">
    <property type="entry name" value="TF_LuxR_autoind-bd_dom"/>
</dbReference>
<accession>A0ABU8KBV9</accession>
<dbReference type="Proteomes" id="UP001366503">
    <property type="component" value="Unassembled WGS sequence"/>
</dbReference>
<sequence length="182" mass="19932">MDPIVDTVIAIETSDDLPSIQQAISQPLGYDRFVLFSASPARDELVEKIFWVEGDWFGDGETVDAQTYVRRCPVTRHVLERDEPFFWTKTVSAGGEKYRVAGIHGLQVPIFGRAGLEGAMSFGGTRIDGAVRTRLMLTIVGAAAFRSARRLIEAREQKGTVNLSARERKCCAGSPPAVAKST</sequence>
<evidence type="ECO:0000313" key="5">
    <source>
        <dbReference type="EMBL" id="MEI9402683.1"/>
    </source>
</evidence>
<keyword evidence="2" id="KW-0238">DNA-binding</keyword>
<dbReference type="EMBL" id="JAPYKO010000005">
    <property type="protein sequence ID" value="MEI9402683.1"/>
    <property type="molecule type" value="Genomic_DNA"/>
</dbReference>
<name>A0ABU8KBV9_9HYPH</name>
<gene>
    <name evidence="5" type="ORF">O7A05_11015</name>
</gene>
<evidence type="ECO:0000259" key="4">
    <source>
        <dbReference type="Pfam" id="PF03472"/>
    </source>
</evidence>
<proteinExistence type="predicted"/>
<evidence type="ECO:0000256" key="1">
    <source>
        <dbReference type="ARBA" id="ARBA00023015"/>
    </source>
</evidence>
<keyword evidence="6" id="KW-1185">Reference proteome</keyword>
<keyword evidence="3" id="KW-0804">Transcription</keyword>
<dbReference type="Pfam" id="PF03472">
    <property type="entry name" value="Autoind_bind"/>
    <property type="match status" value="1"/>
</dbReference>
<keyword evidence="1" id="KW-0805">Transcription regulation</keyword>
<dbReference type="InterPro" id="IPR036693">
    <property type="entry name" value="TF_LuxR_autoind-bd_dom_sf"/>
</dbReference>